<reference evidence="2 3" key="1">
    <citation type="submission" date="2010-10" db="EMBL/GenBank/DDBJ databases">
        <authorList>
            <consortium name="The Broad Institute Genome Sequencing Platform"/>
            <person name="Ward D."/>
            <person name="Earl A."/>
            <person name="Feldgarden M."/>
            <person name="Young S.K."/>
            <person name="Gargeya S."/>
            <person name="Zeng Q."/>
            <person name="Alvarado L."/>
            <person name="Berlin A."/>
            <person name="Bochicchio J."/>
            <person name="Chapman S.B."/>
            <person name="Chen Z."/>
            <person name="Freedman E."/>
            <person name="Gellesch M."/>
            <person name="Goldberg J."/>
            <person name="Griggs A."/>
            <person name="Gujja S."/>
            <person name="Heilman E."/>
            <person name="Heiman D."/>
            <person name="Howarth C."/>
            <person name="Mehta T."/>
            <person name="Neiman D."/>
            <person name="Pearson M."/>
            <person name="Roberts A."/>
            <person name="Saif S."/>
            <person name="Shea T."/>
            <person name="Shenoy N."/>
            <person name="Sisk P."/>
            <person name="Stolte C."/>
            <person name="Sykes S."/>
            <person name="White J."/>
            <person name="Yandava C."/>
            <person name="Allen-Vercoe E."/>
            <person name="Sibley C."/>
            <person name="Ambrose C.E."/>
            <person name="Strauss J."/>
            <person name="Daigneault M."/>
            <person name="Haas B."/>
            <person name="Nusbaum C."/>
            <person name="Birren B."/>
        </authorList>
    </citation>
    <scope>NUCLEOTIDE SEQUENCE [LARGE SCALE GENOMIC DNA]</scope>
    <source>
        <strain evidence="2 3">3_1_6</strain>
    </source>
</reference>
<dbReference type="InterPro" id="IPR010093">
    <property type="entry name" value="SinI_DNA-bd"/>
</dbReference>
<evidence type="ECO:0000313" key="2">
    <source>
        <dbReference type="EMBL" id="EFV44657.1"/>
    </source>
</evidence>
<dbReference type="AlphaFoldDB" id="E5Y5U5"/>
<dbReference type="GO" id="GO:0003677">
    <property type="term" value="F:DNA binding"/>
    <property type="evidence" value="ECO:0007669"/>
    <property type="project" value="InterPro"/>
</dbReference>
<dbReference type="InterPro" id="IPR041657">
    <property type="entry name" value="HTH_17"/>
</dbReference>
<sequence length="68" mass="8125">MALYDLSDRLNWQQACEILGCSKAQLYRLVKEKKIPVYGTGKRYRWYLRTDLKLFLETGYCEKNDLTN</sequence>
<reference evidence="2 3" key="2">
    <citation type="submission" date="2013-04" db="EMBL/GenBank/DDBJ databases">
        <title>The Genome Sequence of Bilophila wadsworthia 3_1_6.</title>
        <authorList>
            <consortium name="The Broad Institute Genomics Platform"/>
            <person name="Earl A."/>
            <person name="Ward D."/>
            <person name="Feldgarden M."/>
            <person name="Gevers D."/>
            <person name="Sibley C."/>
            <person name="Strauss J."/>
            <person name="Allen-Vercoe E."/>
            <person name="Walker B."/>
            <person name="Young S."/>
            <person name="Zeng Q."/>
            <person name="Gargeya S."/>
            <person name="Fitzgerald M."/>
            <person name="Haas B."/>
            <person name="Abouelleil A."/>
            <person name="Allen A.W."/>
            <person name="Alvarado L."/>
            <person name="Arachchi H.M."/>
            <person name="Berlin A.M."/>
            <person name="Chapman S.B."/>
            <person name="Gainer-Dewar J."/>
            <person name="Goldberg J."/>
            <person name="Griggs A."/>
            <person name="Gujja S."/>
            <person name="Hansen M."/>
            <person name="Howarth C."/>
            <person name="Imamovic A."/>
            <person name="Ireland A."/>
            <person name="Larimer J."/>
            <person name="McCowan C."/>
            <person name="Murphy C."/>
            <person name="Pearson M."/>
            <person name="Poon T.W."/>
            <person name="Priest M."/>
            <person name="Roberts A."/>
            <person name="Saif S."/>
            <person name="Shea T."/>
            <person name="Sisk P."/>
            <person name="Sykes S."/>
            <person name="Wortman J."/>
            <person name="Nusbaum C."/>
            <person name="Birren B."/>
        </authorList>
    </citation>
    <scope>NUCLEOTIDE SEQUENCE [LARGE SCALE GENOMIC DNA]</scope>
    <source>
        <strain evidence="2 3">3_1_6</strain>
    </source>
</reference>
<name>E5Y5U5_BILW3</name>
<dbReference type="HOGENOM" id="CLU_2785599_0_0_7"/>
<proteinExistence type="predicted"/>
<feature type="domain" description="Helix-turn-helix" evidence="1">
    <location>
        <begin position="13"/>
        <end position="58"/>
    </location>
</feature>
<dbReference type="SUPFAM" id="SSF46955">
    <property type="entry name" value="Putative DNA-binding domain"/>
    <property type="match status" value="1"/>
</dbReference>
<dbReference type="eggNOG" id="ENOG5032FWA">
    <property type="taxonomic scope" value="Bacteria"/>
</dbReference>
<organism evidence="2 3">
    <name type="scientific">Bilophila wadsworthia (strain 3_1_6)</name>
    <dbReference type="NCBI Taxonomy" id="563192"/>
    <lineage>
        <taxon>Bacteria</taxon>
        <taxon>Pseudomonadati</taxon>
        <taxon>Thermodesulfobacteriota</taxon>
        <taxon>Desulfovibrionia</taxon>
        <taxon>Desulfovibrionales</taxon>
        <taxon>Desulfovibrionaceae</taxon>
        <taxon>Bilophila</taxon>
    </lineage>
</organism>
<protein>
    <submittedName>
        <fullName evidence="2">Excisionase family DNA binding domain-containing protein</fullName>
    </submittedName>
</protein>
<accession>E5Y5U5</accession>
<dbReference type="OrthoDB" id="5460787at2"/>
<dbReference type="RefSeq" id="WP_005026875.1">
    <property type="nucleotide sequence ID" value="NZ_KE150238.1"/>
</dbReference>
<gene>
    <name evidence="2" type="ORF">HMPREF0179_01558</name>
</gene>
<dbReference type="Pfam" id="PF12728">
    <property type="entry name" value="HTH_17"/>
    <property type="match status" value="1"/>
</dbReference>
<dbReference type="GeneID" id="78086679"/>
<dbReference type="STRING" id="563192.HMPREF0179_01558"/>
<evidence type="ECO:0000313" key="3">
    <source>
        <dbReference type="Proteomes" id="UP000006034"/>
    </source>
</evidence>
<comment type="caution">
    <text evidence="2">The sequence shown here is derived from an EMBL/GenBank/DDBJ whole genome shotgun (WGS) entry which is preliminary data.</text>
</comment>
<keyword evidence="3" id="KW-1185">Reference proteome</keyword>
<dbReference type="EMBL" id="ADCP02000001">
    <property type="protein sequence ID" value="EFV44657.1"/>
    <property type="molecule type" value="Genomic_DNA"/>
</dbReference>
<evidence type="ECO:0000259" key="1">
    <source>
        <dbReference type="Pfam" id="PF12728"/>
    </source>
</evidence>
<dbReference type="Proteomes" id="UP000006034">
    <property type="component" value="Unassembled WGS sequence"/>
</dbReference>
<dbReference type="NCBIfam" id="TIGR01764">
    <property type="entry name" value="excise"/>
    <property type="match status" value="1"/>
</dbReference>
<dbReference type="InterPro" id="IPR009061">
    <property type="entry name" value="DNA-bd_dom_put_sf"/>
</dbReference>